<dbReference type="EMBL" id="CCAG010021994">
    <property type="status" value="NOT_ANNOTATED_CDS"/>
    <property type="molecule type" value="Genomic_DNA"/>
</dbReference>
<evidence type="ECO:0000256" key="4">
    <source>
        <dbReference type="ARBA" id="ARBA00022729"/>
    </source>
</evidence>
<evidence type="ECO:0000256" key="1">
    <source>
        <dbReference type="ARBA" id="ARBA00004236"/>
    </source>
</evidence>
<evidence type="ECO:0000256" key="7">
    <source>
        <dbReference type="ARBA" id="ARBA00023180"/>
    </source>
</evidence>
<dbReference type="SMART" id="SM00907">
    <property type="entry name" value="GDNF"/>
    <property type="match status" value="1"/>
</dbReference>
<keyword evidence="7" id="KW-0325">Glycoprotein</keyword>
<evidence type="ECO:0000256" key="2">
    <source>
        <dbReference type="ARBA" id="ARBA00005961"/>
    </source>
</evidence>
<keyword evidence="10" id="KW-1185">Reference proteome</keyword>
<feature type="domain" description="GDNF/GAS1" evidence="8">
    <location>
        <begin position="16"/>
        <end position="95"/>
    </location>
</feature>
<dbReference type="GO" id="GO:0043235">
    <property type="term" value="C:receptor complex"/>
    <property type="evidence" value="ECO:0007669"/>
    <property type="project" value="TreeGrafter"/>
</dbReference>
<dbReference type="EnsemblMetazoa" id="GMOY008042-RA">
    <property type="protein sequence ID" value="GMOY008042-PA"/>
    <property type="gene ID" value="GMOY008042"/>
</dbReference>
<keyword evidence="5" id="KW-0472">Membrane</keyword>
<comment type="similarity">
    <text evidence="2">Belongs to the GDNFR family.</text>
</comment>
<evidence type="ECO:0000313" key="10">
    <source>
        <dbReference type="Proteomes" id="UP000092444"/>
    </source>
</evidence>
<dbReference type="AlphaFoldDB" id="A0A1B0G3Z4"/>
<dbReference type="SUPFAM" id="SSF110035">
    <property type="entry name" value="GDNF receptor-like"/>
    <property type="match status" value="1"/>
</dbReference>
<dbReference type="InterPro" id="IPR037193">
    <property type="entry name" value="GDNF_alpha"/>
</dbReference>
<dbReference type="EMBL" id="CCAG010021995">
    <property type="status" value="NOT_ANNOTATED_CDS"/>
    <property type="molecule type" value="Genomic_DNA"/>
</dbReference>
<protein>
    <recommendedName>
        <fullName evidence="8">GDNF/GAS1 domain-containing protein</fullName>
    </recommendedName>
</protein>
<reference evidence="9" key="1">
    <citation type="submission" date="2020-05" db="UniProtKB">
        <authorList>
            <consortium name="EnsemblMetazoa"/>
        </authorList>
    </citation>
    <scope>IDENTIFICATION</scope>
    <source>
        <strain evidence="9">Yale</strain>
    </source>
</reference>
<proteinExistence type="inferred from homology"/>
<dbReference type="EMBL" id="CCAG010021993">
    <property type="status" value="NOT_ANNOTATED_CDS"/>
    <property type="molecule type" value="Genomic_DNA"/>
</dbReference>
<evidence type="ECO:0000256" key="5">
    <source>
        <dbReference type="ARBA" id="ARBA00023136"/>
    </source>
</evidence>
<dbReference type="InterPro" id="IPR016017">
    <property type="entry name" value="GDNF/GAS1"/>
</dbReference>
<keyword evidence="6" id="KW-0675">Receptor</keyword>
<evidence type="ECO:0000256" key="6">
    <source>
        <dbReference type="ARBA" id="ARBA00023170"/>
    </source>
</evidence>
<dbReference type="InterPro" id="IPR003438">
    <property type="entry name" value="GDNF_rcpt"/>
</dbReference>
<dbReference type="GO" id="GO:0007169">
    <property type="term" value="P:cell surface receptor protein tyrosine kinase signaling pathway"/>
    <property type="evidence" value="ECO:0007669"/>
    <property type="project" value="UniProtKB-ARBA"/>
</dbReference>
<name>A0A1B0G3Z4_GLOMM</name>
<comment type="subcellular location">
    <subcellularLocation>
        <location evidence="1">Cell membrane</location>
    </subcellularLocation>
</comment>
<accession>A0A1B0G3Z4</accession>
<keyword evidence="4" id="KW-0732">Signal</keyword>
<dbReference type="GO" id="GO:0009897">
    <property type="term" value="C:external side of plasma membrane"/>
    <property type="evidence" value="ECO:0007669"/>
    <property type="project" value="TreeGrafter"/>
</dbReference>
<dbReference type="GO" id="GO:0007399">
    <property type="term" value="P:nervous system development"/>
    <property type="evidence" value="ECO:0007669"/>
    <property type="project" value="TreeGrafter"/>
</dbReference>
<dbReference type="Pfam" id="PF02351">
    <property type="entry name" value="GDNF"/>
    <property type="match status" value="1"/>
</dbReference>
<dbReference type="PANTHER" id="PTHR10269:SF12">
    <property type="entry name" value="GLIAL CELL LINE-DERIVED NEUROTROPHIC FAMILY RECEPTOR-LIKE, ISOFORM E"/>
    <property type="match status" value="1"/>
</dbReference>
<evidence type="ECO:0000313" key="9">
    <source>
        <dbReference type="EnsemblMetazoa" id="GMOY008042-PA"/>
    </source>
</evidence>
<dbReference type="STRING" id="37546.A0A1B0G3Z4"/>
<evidence type="ECO:0000256" key="3">
    <source>
        <dbReference type="ARBA" id="ARBA00022475"/>
    </source>
</evidence>
<dbReference type="PANTHER" id="PTHR10269">
    <property type="entry name" value="GDNF RECEPTOR ALPHA"/>
    <property type="match status" value="1"/>
</dbReference>
<evidence type="ECO:0000259" key="8">
    <source>
        <dbReference type="SMART" id="SM00907"/>
    </source>
</evidence>
<dbReference type="VEuPathDB" id="VectorBase:GMOY008042"/>
<dbReference type="Proteomes" id="UP000092444">
    <property type="component" value="Unassembled WGS sequence"/>
</dbReference>
<dbReference type="GO" id="GO:0038023">
    <property type="term" value="F:signaling receptor activity"/>
    <property type="evidence" value="ECO:0007669"/>
    <property type="project" value="InterPro"/>
</dbReference>
<sequence length="175" mass="19571">SRAISRTICSFLQSTCHTALDTCREDPSCLSSLQPMLMHCEMHRCNRNACMTSLQSFYKGPHEDLNLDVAFCLCKKTTNRHDACMIAQEKLHPICAQRPPDNNNQQSYTPPPSCHAVADACKEDRECRDGRAVVVDFDDQLIYVEPMDTTEFVVTDSTTIATTTTMTTTTQAPSK</sequence>
<keyword evidence="3" id="KW-1003">Cell membrane</keyword>
<organism evidence="9 10">
    <name type="scientific">Glossina morsitans morsitans</name>
    <name type="common">Savannah tsetse fly</name>
    <dbReference type="NCBI Taxonomy" id="37546"/>
    <lineage>
        <taxon>Eukaryota</taxon>
        <taxon>Metazoa</taxon>
        <taxon>Ecdysozoa</taxon>
        <taxon>Arthropoda</taxon>
        <taxon>Hexapoda</taxon>
        <taxon>Insecta</taxon>
        <taxon>Pterygota</taxon>
        <taxon>Neoptera</taxon>
        <taxon>Endopterygota</taxon>
        <taxon>Diptera</taxon>
        <taxon>Brachycera</taxon>
        <taxon>Muscomorpha</taxon>
        <taxon>Hippoboscoidea</taxon>
        <taxon>Glossinidae</taxon>
        <taxon>Glossina</taxon>
    </lineage>
</organism>